<organism evidence="1">
    <name type="scientific">Rhizophora mucronata</name>
    <name type="common">Asiatic mangrove</name>
    <dbReference type="NCBI Taxonomy" id="61149"/>
    <lineage>
        <taxon>Eukaryota</taxon>
        <taxon>Viridiplantae</taxon>
        <taxon>Streptophyta</taxon>
        <taxon>Embryophyta</taxon>
        <taxon>Tracheophyta</taxon>
        <taxon>Spermatophyta</taxon>
        <taxon>Magnoliopsida</taxon>
        <taxon>eudicotyledons</taxon>
        <taxon>Gunneridae</taxon>
        <taxon>Pentapetalae</taxon>
        <taxon>rosids</taxon>
        <taxon>fabids</taxon>
        <taxon>Malpighiales</taxon>
        <taxon>Rhizophoraceae</taxon>
        <taxon>Rhizophora</taxon>
    </lineage>
</organism>
<dbReference type="EMBL" id="GGEC01004549">
    <property type="protein sequence ID" value="MBW85032.1"/>
    <property type="molecule type" value="Transcribed_RNA"/>
</dbReference>
<sequence>MRLINAVMSKMFAFFTIRQDEYKFQDLSLNSTNAQ</sequence>
<reference evidence="1" key="1">
    <citation type="submission" date="2018-02" db="EMBL/GenBank/DDBJ databases">
        <title>Rhizophora mucronata_Transcriptome.</title>
        <authorList>
            <person name="Meera S.P."/>
            <person name="Sreeshan A."/>
            <person name="Augustine A."/>
        </authorList>
    </citation>
    <scope>NUCLEOTIDE SEQUENCE</scope>
    <source>
        <tissue evidence="1">Leaf</tissue>
    </source>
</reference>
<dbReference type="AlphaFoldDB" id="A0A2P2IUX7"/>
<proteinExistence type="predicted"/>
<accession>A0A2P2IUX7</accession>
<name>A0A2P2IUX7_RHIMU</name>
<evidence type="ECO:0000313" key="1">
    <source>
        <dbReference type="EMBL" id="MBW85032.1"/>
    </source>
</evidence>
<protein>
    <submittedName>
        <fullName evidence="1">Uncharacterized protein</fullName>
    </submittedName>
</protein>